<organism evidence="2 3">
    <name type="scientific">Brachionus plicatilis</name>
    <name type="common">Marine rotifer</name>
    <name type="synonym">Brachionus muelleri</name>
    <dbReference type="NCBI Taxonomy" id="10195"/>
    <lineage>
        <taxon>Eukaryota</taxon>
        <taxon>Metazoa</taxon>
        <taxon>Spiralia</taxon>
        <taxon>Gnathifera</taxon>
        <taxon>Rotifera</taxon>
        <taxon>Eurotatoria</taxon>
        <taxon>Monogononta</taxon>
        <taxon>Pseudotrocha</taxon>
        <taxon>Ploima</taxon>
        <taxon>Brachionidae</taxon>
        <taxon>Brachionus</taxon>
    </lineage>
</organism>
<accession>A0A3M7R5G1</accession>
<feature type="transmembrane region" description="Helical" evidence="1">
    <location>
        <begin position="27"/>
        <end position="46"/>
    </location>
</feature>
<dbReference type="AlphaFoldDB" id="A0A3M7R5G1"/>
<dbReference type="Proteomes" id="UP000276133">
    <property type="component" value="Unassembled WGS sequence"/>
</dbReference>
<keyword evidence="1" id="KW-0812">Transmembrane</keyword>
<gene>
    <name evidence="2" type="ORF">BpHYR1_023913</name>
</gene>
<proteinExistence type="predicted"/>
<name>A0A3M7R5G1_BRAPC</name>
<evidence type="ECO:0000256" key="1">
    <source>
        <dbReference type="SAM" id="Phobius"/>
    </source>
</evidence>
<comment type="caution">
    <text evidence="2">The sequence shown here is derived from an EMBL/GenBank/DDBJ whole genome shotgun (WGS) entry which is preliminary data.</text>
</comment>
<keyword evidence="3" id="KW-1185">Reference proteome</keyword>
<keyword evidence="1" id="KW-1133">Transmembrane helix</keyword>
<reference evidence="2 3" key="1">
    <citation type="journal article" date="2018" name="Sci. Rep.">
        <title>Genomic signatures of local adaptation to the degree of environmental predictability in rotifers.</title>
        <authorList>
            <person name="Franch-Gras L."/>
            <person name="Hahn C."/>
            <person name="Garcia-Roger E.M."/>
            <person name="Carmona M.J."/>
            <person name="Serra M."/>
            <person name="Gomez A."/>
        </authorList>
    </citation>
    <scope>NUCLEOTIDE SEQUENCE [LARGE SCALE GENOMIC DNA]</scope>
    <source>
        <strain evidence="2">HYR1</strain>
    </source>
</reference>
<keyword evidence="1" id="KW-0472">Membrane</keyword>
<evidence type="ECO:0000313" key="3">
    <source>
        <dbReference type="Proteomes" id="UP000276133"/>
    </source>
</evidence>
<protein>
    <submittedName>
        <fullName evidence="2">Uncharacterized protein</fullName>
    </submittedName>
</protein>
<dbReference type="EMBL" id="REGN01004166">
    <property type="protein sequence ID" value="RNA18843.1"/>
    <property type="molecule type" value="Genomic_DNA"/>
</dbReference>
<evidence type="ECO:0000313" key="2">
    <source>
        <dbReference type="EMBL" id="RNA18843.1"/>
    </source>
</evidence>
<sequence length="59" mass="7065">MQRFFFLMDPIKKNSHDQLNDVFYSEIALSRVDIIFFYLFISMNAFKAIIKIKKTKISV</sequence>